<accession>A0A7W5BC12</accession>
<dbReference type="Gene3D" id="1.20.120.1490">
    <property type="match status" value="1"/>
</dbReference>
<dbReference type="Proteomes" id="UP000541535">
    <property type="component" value="Unassembled WGS sequence"/>
</dbReference>
<dbReference type="AlphaFoldDB" id="A0A7W5BC12"/>
<dbReference type="InterPro" id="IPR025961">
    <property type="entry name" value="Metal_resist"/>
</dbReference>
<proteinExistence type="predicted"/>
<keyword evidence="2" id="KW-0732">Signal</keyword>
<evidence type="ECO:0000313" key="3">
    <source>
        <dbReference type="EMBL" id="MBB3120101.1"/>
    </source>
</evidence>
<dbReference type="PANTHER" id="PTHR38102:SF1">
    <property type="entry name" value="PERIPLASMIC CHAPERONE SPY"/>
    <property type="match status" value="1"/>
</dbReference>
<organism evidence="3 4">
    <name type="scientific">Pseudoduganella violacea</name>
    <dbReference type="NCBI Taxonomy" id="1715466"/>
    <lineage>
        <taxon>Bacteria</taxon>
        <taxon>Pseudomonadati</taxon>
        <taxon>Pseudomonadota</taxon>
        <taxon>Betaproteobacteria</taxon>
        <taxon>Burkholderiales</taxon>
        <taxon>Oxalobacteraceae</taxon>
        <taxon>Telluria group</taxon>
        <taxon>Pseudoduganella</taxon>
    </lineage>
</organism>
<feature type="region of interest" description="Disordered" evidence="1">
    <location>
        <begin position="26"/>
        <end position="82"/>
    </location>
</feature>
<dbReference type="GO" id="GO:0051082">
    <property type="term" value="F:unfolded protein binding"/>
    <property type="evidence" value="ECO:0007669"/>
    <property type="project" value="TreeGrafter"/>
</dbReference>
<evidence type="ECO:0000256" key="2">
    <source>
        <dbReference type="SAM" id="SignalP"/>
    </source>
</evidence>
<comment type="caution">
    <text evidence="3">The sequence shown here is derived from an EMBL/GenBank/DDBJ whole genome shotgun (WGS) entry which is preliminary data.</text>
</comment>
<dbReference type="InterPro" id="IPR052211">
    <property type="entry name" value="Cpx_auxiliary_protein"/>
</dbReference>
<feature type="signal peptide" evidence="2">
    <location>
        <begin position="1"/>
        <end position="25"/>
    </location>
</feature>
<evidence type="ECO:0000256" key="1">
    <source>
        <dbReference type="SAM" id="MobiDB-lite"/>
    </source>
</evidence>
<protein>
    <submittedName>
        <fullName evidence="3">Spy/CpxP family protein refolding chaperone</fullName>
    </submittedName>
</protein>
<reference evidence="3 4" key="1">
    <citation type="submission" date="2020-08" db="EMBL/GenBank/DDBJ databases">
        <title>Genomic Encyclopedia of Type Strains, Phase III (KMG-III): the genomes of soil and plant-associated and newly described type strains.</title>
        <authorList>
            <person name="Whitman W."/>
        </authorList>
    </citation>
    <scope>NUCLEOTIDE SEQUENCE [LARGE SCALE GENOMIC DNA]</scope>
    <source>
        <strain evidence="3 4">CECT 8897</strain>
    </source>
</reference>
<evidence type="ECO:0000313" key="4">
    <source>
        <dbReference type="Proteomes" id="UP000541535"/>
    </source>
</evidence>
<sequence>MKNTKQALQGFALAASLALPLGAFAAGEAPPRGMQRGGPEMSPPDGGFESLPEEQGGMKGPGFPPPGGSHRGPGPRGEPPFLHGLQLSEVQQDKVFAILHAQAPYLREQAKAHEKAARALHDMRLADKYDDAAAARQAQAAAQAMANMQLQRVRTDQKLLSLLTPEQRKQIEERGTARPPRP</sequence>
<name>A0A7W5BC12_9BURK</name>
<feature type="chain" id="PRO_5031414196" evidence="2">
    <location>
        <begin position="26"/>
        <end position="182"/>
    </location>
</feature>
<dbReference type="PANTHER" id="PTHR38102">
    <property type="entry name" value="PERIPLASMIC CHAPERONE SPY"/>
    <property type="match status" value="1"/>
</dbReference>
<dbReference type="EMBL" id="JACHXD010000008">
    <property type="protein sequence ID" value="MBB3120101.1"/>
    <property type="molecule type" value="Genomic_DNA"/>
</dbReference>
<gene>
    <name evidence="3" type="ORF">FHS03_003160</name>
</gene>
<keyword evidence="4" id="KW-1185">Reference proteome</keyword>
<dbReference type="Pfam" id="PF13801">
    <property type="entry name" value="Metal_resist"/>
    <property type="match status" value="1"/>
</dbReference>
<dbReference type="GO" id="GO:0030288">
    <property type="term" value="C:outer membrane-bounded periplasmic space"/>
    <property type="evidence" value="ECO:0007669"/>
    <property type="project" value="TreeGrafter"/>
</dbReference>
<dbReference type="RefSeq" id="WP_183441883.1">
    <property type="nucleotide sequence ID" value="NZ_JACHXD010000008.1"/>
</dbReference>